<sequence length="205" mass="19819">MFNKIALLAAVLPLVNALTWGAPPTDAVSTQSSTLTWTSTDSDQSFSIELNHPSLLNAIAISNNVNPGDNSITVTWPVLLVHDGQYTLQAVNVGNISDVFATSSPFNIAAAPAQSSSSGASGSGTSSGTAAATSAGTATGATTSATSPATSRASSSTTGTASNSASTSAAPSSINGGGDNGGAMSVQVNGALVALAAAGAALFAL</sequence>
<name>A0ABR1JJ81_9AGAR</name>
<evidence type="ECO:0000256" key="3">
    <source>
        <dbReference type="SAM" id="SignalP"/>
    </source>
</evidence>
<dbReference type="Proteomes" id="UP001498398">
    <property type="component" value="Unassembled WGS sequence"/>
</dbReference>
<evidence type="ECO:0000259" key="4">
    <source>
        <dbReference type="Pfam" id="PF10342"/>
    </source>
</evidence>
<evidence type="ECO:0000313" key="5">
    <source>
        <dbReference type="EMBL" id="KAK7458773.1"/>
    </source>
</evidence>
<keyword evidence="6" id="KW-1185">Reference proteome</keyword>
<keyword evidence="1 3" id="KW-0732">Signal</keyword>
<evidence type="ECO:0000256" key="1">
    <source>
        <dbReference type="ARBA" id="ARBA00022729"/>
    </source>
</evidence>
<organism evidence="5 6">
    <name type="scientific">Marasmiellus scandens</name>
    <dbReference type="NCBI Taxonomy" id="2682957"/>
    <lineage>
        <taxon>Eukaryota</taxon>
        <taxon>Fungi</taxon>
        <taxon>Dikarya</taxon>
        <taxon>Basidiomycota</taxon>
        <taxon>Agaricomycotina</taxon>
        <taxon>Agaricomycetes</taxon>
        <taxon>Agaricomycetidae</taxon>
        <taxon>Agaricales</taxon>
        <taxon>Marasmiineae</taxon>
        <taxon>Omphalotaceae</taxon>
        <taxon>Marasmiellus</taxon>
    </lineage>
</organism>
<protein>
    <recommendedName>
        <fullName evidence="4">Yeast cell wall synthesis Kre9/Knh1-like N-terminal domain-containing protein</fullName>
    </recommendedName>
</protein>
<feature type="region of interest" description="Disordered" evidence="2">
    <location>
        <begin position="111"/>
        <end position="173"/>
    </location>
</feature>
<proteinExistence type="predicted"/>
<reference evidence="5 6" key="1">
    <citation type="submission" date="2024-01" db="EMBL/GenBank/DDBJ databases">
        <title>A draft genome for the cacao thread blight pathogen Marasmiellus scandens.</title>
        <authorList>
            <person name="Baruah I.K."/>
            <person name="Leung J."/>
            <person name="Bukari Y."/>
            <person name="Amoako-Attah I."/>
            <person name="Meinhardt L.W."/>
            <person name="Bailey B.A."/>
            <person name="Cohen S.P."/>
        </authorList>
    </citation>
    <scope>NUCLEOTIDE SEQUENCE [LARGE SCALE GENOMIC DNA]</scope>
    <source>
        <strain evidence="5 6">GH-19</strain>
    </source>
</reference>
<dbReference type="EMBL" id="JBANRG010000017">
    <property type="protein sequence ID" value="KAK7458773.1"/>
    <property type="molecule type" value="Genomic_DNA"/>
</dbReference>
<feature type="chain" id="PRO_5045438128" description="Yeast cell wall synthesis Kre9/Knh1-like N-terminal domain-containing protein" evidence="3">
    <location>
        <begin position="18"/>
        <end position="205"/>
    </location>
</feature>
<evidence type="ECO:0000313" key="6">
    <source>
        <dbReference type="Proteomes" id="UP001498398"/>
    </source>
</evidence>
<feature type="signal peptide" evidence="3">
    <location>
        <begin position="1"/>
        <end position="17"/>
    </location>
</feature>
<evidence type="ECO:0000256" key="2">
    <source>
        <dbReference type="SAM" id="MobiDB-lite"/>
    </source>
</evidence>
<dbReference type="InterPro" id="IPR018466">
    <property type="entry name" value="Kre9/Knh1-like_N"/>
</dbReference>
<gene>
    <name evidence="5" type="ORF">VKT23_009777</name>
</gene>
<comment type="caution">
    <text evidence="5">The sequence shown here is derived from an EMBL/GenBank/DDBJ whole genome shotgun (WGS) entry which is preliminary data.</text>
</comment>
<dbReference type="Pfam" id="PF10342">
    <property type="entry name" value="Kre9_KNH"/>
    <property type="match status" value="1"/>
</dbReference>
<feature type="domain" description="Yeast cell wall synthesis Kre9/Knh1-like N-terminal" evidence="4">
    <location>
        <begin position="29"/>
        <end position="108"/>
    </location>
</feature>
<accession>A0ABR1JJ81</accession>